<evidence type="ECO:0000256" key="16">
    <source>
        <dbReference type="ARBA" id="ARBA00044900"/>
    </source>
</evidence>
<keyword evidence="3" id="KW-0813">Transport</keyword>
<comment type="subunit">
    <text evidence="24">Homodimer. Interacts with lysosomal protein GLMP (via lumenal domain); the interaction starts while both proteins are still in the endoplasmic reticulum and is required for stabilization of MFSD1 in lysosomes but has no direct effect on its targeting to lysosomes or transporter activity.</text>
</comment>
<evidence type="ECO:0000256" key="18">
    <source>
        <dbReference type="ARBA" id="ARBA00044912"/>
    </source>
</evidence>
<keyword evidence="4 26" id="KW-0812">Transmembrane</keyword>
<evidence type="ECO:0000256" key="13">
    <source>
        <dbReference type="ARBA" id="ARBA00044893"/>
    </source>
</evidence>
<feature type="transmembrane region" description="Helical" evidence="26">
    <location>
        <begin position="490"/>
        <end position="512"/>
    </location>
</feature>
<feature type="transmembrane region" description="Helical" evidence="26">
    <location>
        <begin position="86"/>
        <end position="103"/>
    </location>
</feature>
<feature type="region of interest" description="Disordered" evidence="25">
    <location>
        <begin position="293"/>
        <end position="401"/>
    </location>
</feature>
<feature type="transmembrane region" description="Helical" evidence="26">
    <location>
        <begin position="461"/>
        <end position="483"/>
    </location>
</feature>
<comment type="catalytic activity">
    <reaction evidence="18">
        <text>L-histidyl-L-alpha-amino acid(out) = L-histidyl-L-alpha-amino acid(in)</text>
        <dbReference type="Rhea" id="RHEA:79379"/>
        <dbReference type="ChEBI" id="CHEBI:229964"/>
    </reaction>
</comment>
<evidence type="ECO:0000256" key="14">
    <source>
        <dbReference type="ARBA" id="ARBA00044898"/>
    </source>
</evidence>
<feature type="region of interest" description="Disordered" evidence="25">
    <location>
        <begin position="1"/>
        <end position="39"/>
    </location>
</feature>
<dbReference type="InterPro" id="IPR036259">
    <property type="entry name" value="MFS_trans_sf"/>
</dbReference>
<feature type="transmembrane region" description="Helical" evidence="26">
    <location>
        <begin position="424"/>
        <end position="441"/>
    </location>
</feature>
<comment type="catalytic activity">
    <reaction evidence="12">
        <text>L-lysyl-L-alpha-amino acid(out) = L-lysyl-L-alpha-amino acid(in)</text>
        <dbReference type="Rhea" id="RHEA:79387"/>
        <dbReference type="ChEBI" id="CHEBI:229965"/>
    </reaction>
</comment>
<comment type="catalytic activity">
    <reaction evidence="20">
        <text>L-lysyl-glycine(out) = L-lysyl-glycine(in)</text>
        <dbReference type="Rhea" id="RHEA:79407"/>
        <dbReference type="ChEBI" id="CHEBI:191202"/>
    </reaction>
</comment>
<evidence type="ECO:0000256" key="17">
    <source>
        <dbReference type="ARBA" id="ARBA00044903"/>
    </source>
</evidence>
<dbReference type="PANTHER" id="PTHR23512">
    <property type="entry name" value="MAJOR FACILITATOR SUPERFAMILY DOMAIN-CONTAINING PROTEIN 1"/>
    <property type="match status" value="1"/>
</dbReference>
<evidence type="ECO:0000256" key="10">
    <source>
        <dbReference type="ARBA" id="ARBA00044881"/>
    </source>
</evidence>
<comment type="catalytic activity">
    <reaction evidence="14">
        <text>L-aspartyl-L-lysine(out) = L-aspartyl-L-lysine(in)</text>
        <dbReference type="Rhea" id="RHEA:79411"/>
        <dbReference type="ChEBI" id="CHEBI:229953"/>
    </reaction>
</comment>
<evidence type="ECO:0000256" key="4">
    <source>
        <dbReference type="ARBA" id="ARBA00022692"/>
    </source>
</evidence>
<keyword evidence="5 26" id="KW-1133">Transmembrane helix</keyword>
<evidence type="ECO:0000256" key="5">
    <source>
        <dbReference type="ARBA" id="ARBA00022989"/>
    </source>
</evidence>
<comment type="similarity">
    <text evidence="2">Belongs to the major facilitator superfamily.</text>
</comment>
<dbReference type="Gene3D" id="1.20.1250.20">
    <property type="entry name" value="MFS general substrate transporter like domains"/>
    <property type="match status" value="2"/>
</dbReference>
<dbReference type="PANTHER" id="PTHR23512:SF3">
    <property type="entry name" value="MAJOR FACILITATOR SUPERFAMILY DOMAIN-CONTAINING PROTEIN 1"/>
    <property type="match status" value="1"/>
</dbReference>
<feature type="transmembrane region" description="Helical" evidence="26">
    <location>
        <begin position="158"/>
        <end position="178"/>
    </location>
</feature>
<evidence type="ECO:0000256" key="8">
    <source>
        <dbReference type="ARBA" id="ARBA00044876"/>
    </source>
</evidence>
<feature type="transmembrane region" description="Helical" evidence="26">
    <location>
        <begin position="518"/>
        <end position="540"/>
    </location>
</feature>
<feature type="compositionally biased region" description="Basic and acidic residues" evidence="25">
    <location>
        <begin position="364"/>
        <end position="380"/>
    </location>
</feature>
<keyword evidence="6 26" id="KW-0472">Membrane</keyword>
<feature type="compositionally biased region" description="Low complexity" evidence="25">
    <location>
        <begin position="16"/>
        <end position="33"/>
    </location>
</feature>
<evidence type="ECO:0000256" key="26">
    <source>
        <dbReference type="SAM" id="Phobius"/>
    </source>
</evidence>
<evidence type="ECO:0000256" key="6">
    <source>
        <dbReference type="ARBA" id="ARBA00023136"/>
    </source>
</evidence>
<evidence type="ECO:0000256" key="11">
    <source>
        <dbReference type="ARBA" id="ARBA00044884"/>
    </source>
</evidence>
<dbReference type="OrthoDB" id="424834at2759"/>
<dbReference type="InterPro" id="IPR011701">
    <property type="entry name" value="MFS"/>
</dbReference>
<proteinExistence type="inferred from homology"/>
<comment type="catalytic activity">
    <reaction evidence="16">
        <text>L-lysyl-L-lysine(out) = L-lysyl-L-lysine(in)</text>
        <dbReference type="Rhea" id="RHEA:79403"/>
        <dbReference type="ChEBI" id="CHEBI:229956"/>
    </reaction>
</comment>
<dbReference type="EMBL" id="JAAAIN010002954">
    <property type="protein sequence ID" value="KAG0288854.1"/>
    <property type="molecule type" value="Genomic_DNA"/>
</dbReference>
<gene>
    <name evidence="27" type="ORF">BGZ97_006660</name>
</gene>
<comment type="function">
    <text evidence="23">Lysosomal dipeptide uniporter that selectively exports lysine, arginine or histidine-containing dipeptides with a net positive charge from the lysosome lumen into the cytosol. Could play a role in a specific type of protein O-glycosylation indirectly regulating macrophages migration and tissue invasion. Also essential for liver homeostasis.</text>
</comment>
<evidence type="ECO:0000256" key="23">
    <source>
        <dbReference type="ARBA" id="ARBA00045709"/>
    </source>
</evidence>
<evidence type="ECO:0000256" key="15">
    <source>
        <dbReference type="ARBA" id="ARBA00044899"/>
    </source>
</evidence>
<comment type="catalytic activity">
    <reaction evidence="13">
        <text>L-alpha-aminoacyl-L-lysine(out) = L-alpha-aminoacyl-L-lysine(in)</text>
        <dbReference type="Rhea" id="RHEA:79383"/>
        <dbReference type="ChEBI" id="CHEBI:229966"/>
    </reaction>
</comment>
<feature type="transmembrane region" description="Helical" evidence="26">
    <location>
        <begin position="248"/>
        <end position="270"/>
    </location>
</feature>
<evidence type="ECO:0000256" key="2">
    <source>
        <dbReference type="ARBA" id="ARBA00008335"/>
    </source>
</evidence>
<comment type="catalytic activity">
    <reaction evidence="17">
        <text>L-arginyl-glycine(out) = L-arginyl-glycine(in)</text>
        <dbReference type="Rhea" id="RHEA:79391"/>
        <dbReference type="ChEBI" id="CHEBI:229955"/>
    </reaction>
</comment>
<feature type="transmembrane region" description="Helical" evidence="26">
    <location>
        <begin position="123"/>
        <end position="146"/>
    </location>
</feature>
<keyword evidence="28" id="KW-1185">Reference proteome</keyword>
<comment type="catalytic activity">
    <reaction evidence="19">
        <text>L-alanyl-L-lysine(out) = L-alanyl-L-lysine(in)</text>
        <dbReference type="Rhea" id="RHEA:79415"/>
        <dbReference type="ChEBI" id="CHEBI:192470"/>
    </reaction>
</comment>
<evidence type="ECO:0000256" key="12">
    <source>
        <dbReference type="ARBA" id="ARBA00044891"/>
    </source>
</evidence>
<keyword evidence="7" id="KW-0458">Lysosome</keyword>
<evidence type="ECO:0000256" key="1">
    <source>
        <dbReference type="ARBA" id="ARBA00004155"/>
    </source>
</evidence>
<evidence type="ECO:0000313" key="27">
    <source>
        <dbReference type="EMBL" id="KAG0288854.1"/>
    </source>
</evidence>
<dbReference type="AlphaFoldDB" id="A0A9P6QTV8"/>
<evidence type="ECO:0000256" key="9">
    <source>
        <dbReference type="ARBA" id="ARBA00044878"/>
    </source>
</evidence>
<dbReference type="GO" id="GO:0022857">
    <property type="term" value="F:transmembrane transporter activity"/>
    <property type="evidence" value="ECO:0007669"/>
    <property type="project" value="InterPro"/>
</dbReference>
<dbReference type="InterPro" id="IPR052187">
    <property type="entry name" value="MFSD1"/>
</dbReference>
<comment type="catalytic activity">
    <reaction evidence="15">
        <text>L-arginyl-L-alpha-amino acid(out) = L-arginyl-L-alpha-amino acid(in)</text>
        <dbReference type="Rhea" id="RHEA:79371"/>
        <dbReference type="ChEBI" id="CHEBI:84315"/>
    </reaction>
</comment>
<comment type="caution">
    <text evidence="27">The sequence shown here is derived from an EMBL/GenBank/DDBJ whole genome shotgun (WGS) entry which is preliminary data.</text>
</comment>
<evidence type="ECO:0000256" key="25">
    <source>
        <dbReference type="SAM" id="MobiDB-lite"/>
    </source>
</evidence>
<evidence type="ECO:0000256" key="24">
    <source>
        <dbReference type="ARBA" id="ARBA00046376"/>
    </source>
</evidence>
<evidence type="ECO:0000256" key="3">
    <source>
        <dbReference type="ARBA" id="ARBA00022448"/>
    </source>
</evidence>
<comment type="subcellular location">
    <subcellularLocation>
        <location evidence="1">Lysosome membrane</location>
        <topology evidence="1">Multi-pass membrane protein</topology>
    </subcellularLocation>
</comment>
<comment type="catalytic activity">
    <reaction evidence="8">
        <text>L-lysyl-L-alanine(out) = L-lysyl-L-alanine(in)</text>
        <dbReference type="Rhea" id="RHEA:79399"/>
        <dbReference type="ChEBI" id="CHEBI:229954"/>
    </reaction>
</comment>
<dbReference type="SUPFAM" id="SSF103473">
    <property type="entry name" value="MFS general substrate transporter"/>
    <property type="match status" value="1"/>
</dbReference>
<evidence type="ECO:0000256" key="21">
    <source>
        <dbReference type="ARBA" id="ARBA00044985"/>
    </source>
</evidence>
<reference evidence="27" key="1">
    <citation type="journal article" date="2020" name="Fungal Divers.">
        <title>Resolving the Mortierellaceae phylogeny through synthesis of multi-gene phylogenetics and phylogenomics.</title>
        <authorList>
            <person name="Vandepol N."/>
            <person name="Liber J."/>
            <person name="Desiro A."/>
            <person name="Na H."/>
            <person name="Kennedy M."/>
            <person name="Barry K."/>
            <person name="Grigoriev I.V."/>
            <person name="Miller A.N."/>
            <person name="O'Donnell K."/>
            <person name="Stajich J.E."/>
            <person name="Bonito G."/>
        </authorList>
    </citation>
    <scope>NUCLEOTIDE SEQUENCE</scope>
    <source>
        <strain evidence="27">NVP60</strain>
    </source>
</reference>
<evidence type="ECO:0000256" key="7">
    <source>
        <dbReference type="ARBA" id="ARBA00023228"/>
    </source>
</evidence>
<feature type="compositionally biased region" description="Low complexity" evidence="25">
    <location>
        <begin position="354"/>
        <end position="363"/>
    </location>
</feature>
<accession>A0A9P6QTV8</accession>
<comment type="catalytic activity">
    <reaction evidence="9">
        <text>L-histidyl-glycine(out) = L-histidyl-glycine(in)</text>
        <dbReference type="Rhea" id="RHEA:79395"/>
        <dbReference type="ChEBI" id="CHEBI:229957"/>
    </reaction>
</comment>
<dbReference type="Proteomes" id="UP000823405">
    <property type="component" value="Unassembled WGS sequence"/>
</dbReference>
<dbReference type="Pfam" id="PF07690">
    <property type="entry name" value="MFS_1"/>
    <property type="match status" value="1"/>
</dbReference>
<evidence type="ECO:0000256" key="20">
    <source>
        <dbReference type="ARBA" id="ARBA00044924"/>
    </source>
</evidence>
<evidence type="ECO:0000256" key="22">
    <source>
        <dbReference type="ARBA" id="ARBA00045018"/>
    </source>
</evidence>
<evidence type="ECO:0000256" key="19">
    <source>
        <dbReference type="ARBA" id="ARBA00044919"/>
    </source>
</evidence>
<protein>
    <recommendedName>
        <fullName evidence="21">Lysosomal dipeptide transporter MFSD1</fullName>
    </recommendedName>
    <alternativeName>
        <fullName evidence="22">Major facilitator superfamily domain-containing protein 1</fullName>
    </alternativeName>
</protein>
<comment type="catalytic activity">
    <reaction evidence="10">
        <text>L-alpha-aminoacyl-L-arginine(out) = L-alpha-aminoacyl-L-arginine(in)</text>
        <dbReference type="Rhea" id="RHEA:79367"/>
        <dbReference type="ChEBI" id="CHEBI:229968"/>
    </reaction>
</comment>
<name>A0A9P6QTV8_9FUNG</name>
<organism evidence="27 28">
    <name type="scientific">Linnemannia gamsii</name>
    <dbReference type="NCBI Taxonomy" id="64522"/>
    <lineage>
        <taxon>Eukaryota</taxon>
        <taxon>Fungi</taxon>
        <taxon>Fungi incertae sedis</taxon>
        <taxon>Mucoromycota</taxon>
        <taxon>Mortierellomycotina</taxon>
        <taxon>Mortierellomycetes</taxon>
        <taxon>Mortierellales</taxon>
        <taxon>Mortierellaceae</taxon>
        <taxon>Linnemannia</taxon>
    </lineage>
</organism>
<evidence type="ECO:0000313" key="28">
    <source>
        <dbReference type="Proteomes" id="UP000823405"/>
    </source>
</evidence>
<sequence length="548" mass="59383">MTGNLDQDDSPYGQAPSSSLSSSPDTSSPSTLSKNDSSTTLDQNVVVISRHASRDRVSFADHGLDTDTEVLPLDEELQPKESRIRWAMLGAACLVLFGNYYAFDNPAALNQPLQEYMGMSDDTYAYFLNILYTSYSLPNIVLPWLGGYASDVFGHRRLLIMLSATVAFGHFVVCLGVEHKNVPAMVLGRVLFGAGESLAVAQSAITVKYFQGKELAMALGINLCIARLGSVLNDILTPYIWSRSNVPSAFWGGFVSCILSFMTACILAWLDRRYESVVLAGFSRVPTHPTDGRFSLEVLGTGEGSTNSRRYDPPTAAAHKSRTKSPATSAEFIGMESLESKRPLGVGGDRLEESGIVSSSDSENSSRESVDHRNSEDPMVRGRVPSRNPIHNRDRIGGNGNGSSSVGGHCLSILKSVCDYSQSSWVFFLMTLMMVGVQVPFNSIHAGFLQMRWYHNDPQKAAQIMTVPDLLSAILVLPVGYFVDHYGQKSWLFMLCGLIIGMSHFVLGIIVIPSPVPALVALGIATAIGAIFTSAIPALVKPYQIATA</sequence>
<comment type="catalytic activity">
    <reaction evidence="11">
        <text>L-alpha-aminoacyl-L-histidine(out) = L-alpha-aminoacyl-L-histidine(in)</text>
        <dbReference type="Rhea" id="RHEA:79375"/>
        <dbReference type="ChEBI" id="CHEBI:229967"/>
    </reaction>
</comment>